<proteinExistence type="inferred from homology"/>
<keyword evidence="3" id="KW-0444">Lipid biosynthesis</keyword>
<dbReference type="EMBL" id="JAVFKY010000003">
    <property type="protein sequence ID" value="KAK5579665.1"/>
    <property type="molecule type" value="Genomic_DNA"/>
</dbReference>
<feature type="transmembrane region" description="Helical" evidence="13">
    <location>
        <begin position="101"/>
        <end position="118"/>
    </location>
</feature>
<evidence type="ECO:0000256" key="1">
    <source>
        <dbReference type="ARBA" id="ARBA00004477"/>
    </source>
</evidence>
<evidence type="ECO:0000256" key="2">
    <source>
        <dbReference type="ARBA" id="ARBA00005377"/>
    </source>
</evidence>
<gene>
    <name evidence="14" type="ORF">RB653_009350</name>
</gene>
<evidence type="ECO:0000256" key="8">
    <source>
        <dbReference type="ARBA" id="ARBA00023011"/>
    </source>
</evidence>
<keyword evidence="15" id="KW-1185">Reference proteome</keyword>
<keyword evidence="10 13" id="KW-0472">Membrane</keyword>
<evidence type="ECO:0000256" key="13">
    <source>
        <dbReference type="SAM" id="Phobius"/>
    </source>
</evidence>
<keyword evidence="6" id="KW-0752">Steroid biosynthesis</keyword>
<sequence length="123" mass="13897">MQKISIWLLVVASLRLLGASQAFFNQSRIKSNVYSGDQKSINPLFCRLFGSWTMMSFTLCIATAFNPFNKALYACTFVSFLIAGGHFITECFIYKTSTFKNAISPFIVAGTSMIWMGYELLNW</sequence>
<organism evidence="14 15">
    <name type="scientific">Dictyostelium firmibasis</name>
    <dbReference type="NCBI Taxonomy" id="79012"/>
    <lineage>
        <taxon>Eukaryota</taxon>
        <taxon>Amoebozoa</taxon>
        <taxon>Evosea</taxon>
        <taxon>Eumycetozoa</taxon>
        <taxon>Dictyostelia</taxon>
        <taxon>Dictyosteliales</taxon>
        <taxon>Dictyosteliaceae</taxon>
        <taxon>Dictyostelium</taxon>
    </lineage>
</organism>
<dbReference type="AlphaFoldDB" id="A0AAN7Z0K0"/>
<name>A0AAN7Z0K0_9MYCE</name>
<evidence type="ECO:0000256" key="12">
    <source>
        <dbReference type="ARBA" id="ARBA00023221"/>
    </source>
</evidence>
<evidence type="ECO:0000313" key="14">
    <source>
        <dbReference type="EMBL" id="KAK5579665.1"/>
    </source>
</evidence>
<reference evidence="14 15" key="1">
    <citation type="submission" date="2023-11" db="EMBL/GenBank/DDBJ databases">
        <title>Dfirmibasis_genome.</title>
        <authorList>
            <person name="Edelbroek B."/>
            <person name="Kjellin J."/>
            <person name="Jerlstrom-Hultqvist J."/>
            <person name="Soderbom F."/>
        </authorList>
    </citation>
    <scope>NUCLEOTIDE SEQUENCE [LARGE SCALE GENOMIC DNA]</scope>
    <source>
        <strain evidence="14 15">TNS-C-14</strain>
    </source>
</reference>
<comment type="similarity">
    <text evidence="2">Belongs to the ERG28 family.</text>
</comment>
<dbReference type="PANTHER" id="PTHR15451:SF19">
    <property type="entry name" value="ERGOSTEROL BIOSYNTHETIC PROTEIN 28 HOMOLOG"/>
    <property type="match status" value="1"/>
</dbReference>
<dbReference type="GO" id="GO:0016126">
    <property type="term" value="P:sterol biosynthetic process"/>
    <property type="evidence" value="ECO:0007669"/>
    <property type="project" value="UniProtKB-KW"/>
</dbReference>
<comment type="subcellular location">
    <subcellularLocation>
        <location evidence="1">Endoplasmic reticulum membrane</location>
        <topology evidence="1">Multi-pass membrane protein</topology>
    </subcellularLocation>
</comment>
<dbReference type="InterPro" id="IPR005352">
    <property type="entry name" value="Erg28"/>
</dbReference>
<keyword evidence="9" id="KW-0443">Lipid metabolism</keyword>
<dbReference type="Pfam" id="PF03694">
    <property type="entry name" value="Erg28"/>
    <property type="match status" value="1"/>
</dbReference>
<accession>A0AAN7Z0K0</accession>
<evidence type="ECO:0008006" key="16">
    <source>
        <dbReference type="Google" id="ProtNLM"/>
    </source>
</evidence>
<feature type="transmembrane region" description="Helical" evidence="13">
    <location>
        <begin position="71"/>
        <end position="89"/>
    </location>
</feature>
<keyword evidence="4 13" id="KW-0812">Transmembrane</keyword>
<feature type="transmembrane region" description="Helical" evidence="13">
    <location>
        <begin position="44"/>
        <end position="65"/>
    </location>
</feature>
<evidence type="ECO:0000256" key="5">
    <source>
        <dbReference type="ARBA" id="ARBA00022824"/>
    </source>
</evidence>
<evidence type="ECO:0000256" key="6">
    <source>
        <dbReference type="ARBA" id="ARBA00022955"/>
    </source>
</evidence>
<evidence type="ECO:0000256" key="4">
    <source>
        <dbReference type="ARBA" id="ARBA00022692"/>
    </source>
</evidence>
<keyword evidence="5" id="KW-0256">Endoplasmic reticulum</keyword>
<evidence type="ECO:0000256" key="9">
    <source>
        <dbReference type="ARBA" id="ARBA00023098"/>
    </source>
</evidence>
<keyword evidence="7 13" id="KW-1133">Transmembrane helix</keyword>
<dbReference type="Proteomes" id="UP001344447">
    <property type="component" value="Unassembled WGS sequence"/>
</dbReference>
<keyword evidence="11" id="KW-1207">Sterol metabolism</keyword>
<comment type="caution">
    <text evidence="14">The sequence shown here is derived from an EMBL/GenBank/DDBJ whole genome shotgun (WGS) entry which is preliminary data.</text>
</comment>
<evidence type="ECO:0000256" key="11">
    <source>
        <dbReference type="ARBA" id="ARBA00023166"/>
    </source>
</evidence>
<dbReference type="PANTHER" id="PTHR15451">
    <property type="entry name" value="ERGOSTEROL BIOSYNTHETIC PROTEIN 28-RELATED"/>
    <property type="match status" value="1"/>
</dbReference>
<evidence type="ECO:0000256" key="7">
    <source>
        <dbReference type="ARBA" id="ARBA00022989"/>
    </source>
</evidence>
<evidence type="ECO:0000313" key="15">
    <source>
        <dbReference type="Proteomes" id="UP001344447"/>
    </source>
</evidence>
<keyword evidence="12" id="KW-0753">Steroid metabolism</keyword>
<dbReference type="GO" id="GO:0005789">
    <property type="term" value="C:endoplasmic reticulum membrane"/>
    <property type="evidence" value="ECO:0007669"/>
    <property type="project" value="UniProtKB-SubCell"/>
</dbReference>
<keyword evidence="8" id="KW-0756">Sterol biosynthesis</keyword>
<dbReference type="GO" id="GO:0030674">
    <property type="term" value="F:protein-macromolecule adaptor activity"/>
    <property type="evidence" value="ECO:0007669"/>
    <property type="project" value="TreeGrafter"/>
</dbReference>
<evidence type="ECO:0000256" key="3">
    <source>
        <dbReference type="ARBA" id="ARBA00022516"/>
    </source>
</evidence>
<feature type="transmembrane region" description="Helical" evidence="13">
    <location>
        <begin position="6"/>
        <end position="24"/>
    </location>
</feature>
<evidence type="ECO:0000256" key="10">
    <source>
        <dbReference type="ARBA" id="ARBA00023136"/>
    </source>
</evidence>
<protein>
    <recommendedName>
        <fullName evidence="16">Ergosterol biosynthetic protein 28</fullName>
    </recommendedName>
</protein>